<dbReference type="NCBIfam" id="TIGR00543">
    <property type="entry name" value="isochor_syn"/>
    <property type="match status" value="1"/>
</dbReference>
<dbReference type="Gene3D" id="3.60.120.10">
    <property type="entry name" value="Anthranilate synthase"/>
    <property type="match status" value="1"/>
</dbReference>
<dbReference type="Pfam" id="PF00425">
    <property type="entry name" value="Chorismate_bind"/>
    <property type="match status" value="1"/>
</dbReference>
<protein>
    <recommendedName>
        <fullName evidence="3">isochorismate synthase</fullName>
        <ecNumber evidence="3">5.4.4.2</ecNumber>
    </recommendedName>
</protein>
<gene>
    <name evidence="7" type="ORF">HBA18_09870</name>
</gene>
<evidence type="ECO:0000256" key="2">
    <source>
        <dbReference type="ARBA" id="ARBA00005297"/>
    </source>
</evidence>
<evidence type="ECO:0000259" key="6">
    <source>
        <dbReference type="Pfam" id="PF00425"/>
    </source>
</evidence>
<evidence type="ECO:0000313" key="7">
    <source>
        <dbReference type="EMBL" id="QIR06645.1"/>
    </source>
</evidence>
<evidence type="ECO:0000256" key="5">
    <source>
        <dbReference type="ARBA" id="ARBA00023235"/>
    </source>
</evidence>
<keyword evidence="8" id="KW-1185">Reference proteome</keyword>
<organism evidence="7 8">
    <name type="scientific">Salinivibrio costicola</name>
    <name type="common">Vibrio costicola</name>
    <dbReference type="NCBI Taxonomy" id="51367"/>
    <lineage>
        <taxon>Bacteria</taxon>
        <taxon>Pseudomonadati</taxon>
        <taxon>Pseudomonadota</taxon>
        <taxon>Gammaproteobacteria</taxon>
        <taxon>Vibrionales</taxon>
        <taxon>Vibrionaceae</taxon>
        <taxon>Salinivibrio</taxon>
    </lineage>
</organism>
<comment type="similarity">
    <text evidence="2">Belongs to the isochorismate synthase family.</text>
</comment>
<dbReference type="PANTHER" id="PTHR47253:SF4">
    <property type="entry name" value="ISOCHORISMATE SYNTHASE 2, CHLOROPLASTIC"/>
    <property type="match status" value="1"/>
</dbReference>
<evidence type="ECO:0000256" key="4">
    <source>
        <dbReference type="ARBA" id="ARBA00022842"/>
    </source>
</evidence>
<dbReference type="GO" id="GO:0008909">
    <property type="term" value="F:isochorismate synthase activity"/>
    <property type="evidence" value="ECO:0007669"/>
    <property type="project" value="UniProtKB-EC"/>
</dbReference>
<dbReference type="PANTHER" id="PTHR47253">
    <property type="match status" value="1"/>
</dbReference>
<dbReference type="InterPro" id="IPR015890">
    <property type="entry name" value="Chorismate_C"/>
</dbReference>
<accession>A0ABX6K8T9</accession>
<keyword evidence="4" id="KW-0460">Magnesium</keyword>
<sequence>MTTLIQAANQLQSQLAICQAPALLQADFDWPSNLSPIAWLDAQPVFPKMYWQSRDGREEALVLGACHRFSQLHEAQASLTPQQRIWGCVAFDDGAGDGDFFLPVVELIRRDAHWQLSVNVQAGVDSQAILSQVIWLGRPLAPMQSQVKHENHTPTYQGWCQSVTTALEKVSSTSLKKVVLARQTRLTLDTPISAGQLLSHSQQHNAESFHFLFATSEQDAFLGSTPERLYRRRDCRVSTEAVAGTVKRGATFNDDHQLGEWLLHDNKNIHENQLVVDDILAGIRRHALTVTADPAPHLMVLRHLQHLRRRISAIVGPGVDDTVLLSALQPTAAVAGLPRDLARAFLAQHGIVRGRYSGAVGYISQRESQFCVAIRSAQLSGHTIDLYAGAGIVPGSDPDTEWQELDNKLTTLRQCLPDAPVPLSAERMTGVCG</sequence>
<name>A0ABX6K8T9_SALCS</name>
<dbReference type="EMBL" id="CP050266">
    <property type="protein sequence ID" value="QIR06645.1"/>
    <property type="molecule type" value="Genomic_DNA"/>
</dbReference>
<dbReference type="RefSeq" id="WP_167314707.1">
    <property type="nucleotide sequence ID" value="NZ_CP050266.1"/>
</dbReference>
<dbReference type="SUPFAM" id="SSF56322">
    <property type="entry name" value="ADC synthase"/>
    <property type="match status" value="1"/>
</dbReference>
<dbReference type="Proteomes" id="UP000501408">
    <property type="component" value="Chromosome 1"/>
</dbReference>
<dbReference type="EC" id="5.4.4.2" evidence="3"/>
<dbReference type="InterPro" id="IPR044250">
    <property type="entry name" value="MenF-like"/>
</dbReference>
<evidence type="ECO:0000256" key="3">
    <source>
        <dbReference type="ARBA" id="ARBA00012824"/>
    </source>
</evidence>
<feature type="domain" description="Chorismate-utilising enzyme C-terminal" evidence="6">
    <location>
        <begin position="157"/>
        <end position="408"/>
    </location>
</feature>
<evidence type="ECO:0000256" key="1">
    <source>
        <dbReference type="ARBA" id="ARBA00000799"/>
    </source>
</evidence>
<dbReference type="InterPro" id="IPR004561">
    <property type="entry name" value="IsoChor_synthase"/>
</dbReference>
<dbReference type="InterPro" id="IPR005801">
    <property type="entry name" value="ADC_synthase"/>
</dbReference>
<reference evidence="7 8" key="1">
    <citation type="submission" date="2020-03" db="EMBL/GenBank/DDBJ databases">
        <title>Genome mining reveals the biosynthetic pathways of PHA and ectoines of the halophilic strain Salinivibrio costicola M318 isolated from fermented shrimp paste.</title>
        <authorList>
            <person name="Doan T.V."/>
            <person name="Tran L.T."/>
            <person name="Trieu T.A."/>
            <person name="Nguyen Q.V."/>
            <person name="Quach T.N."/>
            <person name="Phi T.Q."/>
            <person name="Kumar S."/>
        </authorList>
    </citation>
    <scope>NUCLEOTIDE SEQUENCE [LARGE SCALE GENOMIC DNA]</scope>
    <source>
        <strain evidence="7 8">M318</strain>
    </source>
</reference>
<comment type="catalytic activity">
    <reaction evidence="1">
        <text>chorismate = isochorismate</text>
        <dbReference type="Rhea" id="RHEA:18985"/>
        <dbReference type="ChEBI" id="CHEBI:29748"/>
        <dbReference type="ChEBI" id="CHEBI:29780"/>
        <dbReference type="EC" id="5.4.4.2"/>
    </reaction>
</comment>
<evidence type="ECO:0000313" key="8">
    <source>
        <dbReference type="Proteomes" id="UP000501408"/>
    </source>
</evidence>
<proteinExistence type="inferred from homology"/>
<keyword evidence="5 7" id="KW-0413">Isomerase</keyword>